<name>A0A7G6X556_9ACTN</name>
<dbReference type="KEGG" id="kqi:F1D05_29930"/>
<accession>A0A7G6X556</accession>
<dbReference type="EMBL" id="CP043661">
    <property type="protein sequence ID" value="QNE21371.1"/>
    <property type="molecule type" value="Genomic_DNA"/>
</dbReference>
<dbReference type="Proteomes" id="UP000515563">
    <property type="component" value="Chromosome"/>
</dbReference>
<reference evidence="2" key="1">
    <citation type="submission" date="2019-09" db="EMBL/GenBank/DDBJ databases">
        <title>Antimicrobial potential of Antarctic Bacteria.</title>
        <authorList>
            <person name="Benaud N."/>
            <person name="Edwards R.J."/>
            <person name="Ferrari B.C."/>
        </authorList>
    </citation>
    <scope>NUCLEOTIDE SEQUENCE [LARGE SCALE GENOMIC DNA]</scope>
    <source>
        <strain evidence="2">SPB151</strain>
    </source>
</reference>
<evidence type="ECO:0000313" key="1">
    <source>
        <dbReference type="EMBL" id="QNE21371.1"/>
    </source>
</evidence>
<reference evidence="1 2" key="2">
    <citation type="journal article" date="2020" name="Microbiol. Resour. Announc.">
        <title>Antarctic desert soil bacteria exhibit high novel natural product potential, evaluated through long-read genome sequencing and comparative genomics.</title>
        <authorList>
            <person name="Benaud N."/>
            <person name="Edwards R.J."/>
            <person name="Amos T.G."/>
            <person name="D'Agostino P.M."/>
            <person name="Gutierrez-Chavez C."/>
            <person name="Montgomery K."/>
            <person name="Nicetic I."/>
            <person name="Ferrari B.C."/>
        </authorList>
    </citation>
    <scope>NUCLEOTIDE SEQUENCE [LARGE SCALE GENOMIC DNA]</scope>
    <source>
        <strain evidence="1 2">SPB151</strain>
    </source>
</reference>
<evidence type="ECO:0000313" key="2">
    <source>
        <dbReference type="Proteomes" id="UP000515563"/>
    </source>
</evidence>
<protein>
    <submittedName>
        <fullName evidence="1">Uncharacterized protein</fullName>
    </submittedName>
</protein>
<organism evidence="1 2">
    <name type="scientific">Kribbella qitaiheensis</name>
    <dbReference type="NCBI Taxonomy" id="1544730"/>
    <lineage>
        <taxon>Bacteria</taxon>
        <taxon>Bacillati</taxon>
        <taxon>Actinomycetota</taxon>
        <taxon>Actinomycetes</taxon>
        <taxon>Propionibacteriales</taxon>
        <taxon>Kribbellaceae</taxon>
        <taxon>Kribbella</taxon>
    </lineage>
</organism>
<proteinExistence type="predicted"/>
<sequence>MPVIALLGALDTKAWSMYSFKTGSLNLAPPPFDRHGVLCQPGLSPFLERERIAELGGGDITELRRTADRNASMTVMARGLRWRLQTWSAEGQ</sequence>
<keyword evidence="2" id="KW-1185">Reference proteome</keyword>
<gene>
    <name evidence="1" type="ORF">F1D05_29930</name>
</gene>
<dbReference type="RefSeq" id="WP_185443771.1">
    <property type="nucleotide sequence ID" value="NZ_CP043661.1"/>
</dbReference>
<dbReference type="AlphaFoldDB" id="A0A7G6X556"/>